<organism evidence="1 2">
    <name type="scientific">Irpex rosettiformis</name>
    <dbReference type="NCBI Taxonomy" id="378272"/>
    <lineage>
        <taxon>Eukaryota</taxon>
        <taxon>Fungi</taxon>
        <taxon>Dikarya</taxon>
        <taxon>Basidiomycota</taxon>
        <taxon>Agaricomycotina</taxon>
        <taxon>Agaricomycetes</taxon>
        <taxon>Polyporales</taxon>
        <taxon>Irpicaceae</taxon>
        <taxon>Irpex</taxon>
    </lineage>
</organism>
<evidence type="ECO:0000313" key="1">
    <source>
        <dbReference type="EMBL" id="KAI0092505.1"/>
    </source>
</evidence>
<evidence type="ECO:0000313" key="2">
    <source>
        <dbReference type="Proteomes" id="UP001055072"/>
    </source>
</evidence>
<proteinExistence type="predicted"/>
<dbReference type="EMBL" id="MU274903">
    <property type="protein sequence ID" value="KAI0092505.1"/>
    <property type="molecule type" value="Genomic_DNA"/>
</dbReference>
<name>A0ACB8UE02_9APHY</name>
<reference evidence="1" key="1">
    <citation type="journal article" date="2021" name="Environ. Microbiol.">
        <title>Gene family expansions and transcriptome signatures uncover fungal adaptations to wood decay.</title>
        <authorList>
            <person name="Hage H."/>
            <person name="Miyauchi S."/>
            <person name="Viragh M."/>
            <person name="Drula E."/>
            <person name="Min B."/>
            <person name="Chaduli D."/>
            <person name="Navarro D."/>
            <person name="Favel A."/>
            <person name="Norest M."/>
            <person name="Lesage-Meessen L."/>
            <person name="Balint B."/>
            <person name="Merenyi Z."/>
            <person name="de Eugenio L."/>
            <person name="Morin E."/>
            <person name="Martinez A.T."/>
            <person name="Baldrian P."/>
            <person name="Stursova M."/>
            <person name="Martinez M.J."/>
            <person name="Novotny C."/>
            <person name="Magnuson J.K."/>
            <person name="Spatafora J.W."/>
            <person name="Maurice S."/>
            <person name="Pangilinan J."/>
            <person name="Andreopoulos W."/>
            <person name="LaButti K."/>
            <person name="Hundley H."/>
            <person name="Na H."/>
            <person name="Kuo A."/>
            <person name="Barry K."/>
            <person name="Lipzen A."/>
            <person name="Henrissat B."/>
            <person name="Riley R."/>
            <person name="Ahrendt S."/>
            <person name="Nagy L.G."/>
            <person name="Grigoriev I.V."/>
            <person name="Martin F."/>
            <person name="Rosso M.N."/>
        </authorList>
    </citation>
    <scope>NUCLEOTIDE SEQUENCE</scope>
    <source>
        <strain evidence="1">CBS 384.51</strain>
    </source>
</reference>
<sequence length="209" mass="22212">MSLKTSPGTGDGDGLNLAQHAEGASHIRQATLTDIRVAEDPRIAPMCGSLIFKAGNVTSNAVNDNTSISLVFTDLPSHHRNRSHKDVAYIDEAKPIGVSGNVEAELTKSDTAKNDDAGSGAFVDDHLYKYGSNPFSPLPQLRFQLLHVCAPLNRPISSRVDHSGGETTLNKFLPASRVGVLGRIGAVWYDLLCQAPIVSEPLGNAGVTE</sequence>
<protein>
    <submittedName>
        <fullName evidence="1">Uncharacterized protein</fullName>
    </submittedName>
</protein>
<accession>A0ACB8UE02</accession>
<comment type="caution">
    <text evidence="1">The sequence shown here is derived from an EMBL/GenBank/DDBJ whole genome shotgun (WGS) entry which is preliminary data.</text>
</comment>
<keyword evidence="2" id="KW-1185">Reference proteome</keyword>
<dbReference type="Proteomes" id="UP001055072">
    <property type="component" value="Unassembled WGS sequence"/>
</dbReference>
<gene>
    <name evidence="1" type="ORF">BDY19DRAFT_903314</name>
</gene>